<sequence length="193" mass="21737">MPAMPGSTAPIPRWDDALLPRRTAPRSSAPSASSTRVAQEAFLDSVQQEWGKDSTLYTDDSDELDPTKIMEEYIAQHNAINAIAKQLIASIKTTLETGPSDRRSAPRKYIQRDHEGAYQRLVADYFAKDPRTLPGENVCTRYRMRRHLFPRIVSALGEWSPIFTLWADCKSPRALTTTEVHSGNPHTSIWHSC</sequence>
<name>A0A0A9AGY5_ARUDO</name>
<reference evidence="2" key="2">
    <citation type="journal article" date="2015" name="Data Brief">
        <title>Shoot transcriptome of the giant reed, Arundo donax.</title>
        <authorList>
            <person name="Barrero R.A."/>
            <person name="Guerrero F.D."/>
            <person name="Moolhuijzen P."/>
            <person name="Goolsby J.A."/>
            <person name="Tidwell J."/>
            <person name="Bellgard S.E."/>
            <person name="Bellgard M.I."/>
        </authorList>
    </citation>
    <scope>NUCLEOTIDE SEQUENCE</scope>
    <source>
        <tissue evidence="2">Shoot tissue taken approximately 20 cm above the soil surface</tissue>
    </source>
</reference>
<evidence type="ECO:0000313" key="2">
    <source>
        <dbReference type="EMBL" id="JAD48195.1"/>
    </source>
</evidence>
<feature type="compositionally biased region" description="Low complexity" evidence="1">
    <location>
        <begin position="20"/>
        <end position="36"/>
    </location>
</feature>
<dbReference type="EMBL" id="GBRH01249700">
    <property type="protein sequence ID" value="JAD48195.1"/>
    <property type="molecule type" value="Transcribed_RNA"/>
</dbReference>
<accession>A0A0A9AGY5</accession>
<reference evidence="2" key="1">
    <citation type="submission" date="2014-09" db="EMBL/GenBank/DDBJ databases">
        <authorList>
            <person name="Magalhaes I.L.F."/>
            <person name="Oliveira U."/>
            <person name="Santos F.R."/>
            <person name="Vidigal T.H.D.A."/>
            <person name="Brescovit A.D."/>
            <person name="Santos A.J."/>
        </authorList>
    </citation>
    <scope>NUCLEOTIDE SEQUENCE</scope>
    <source>
        <tissue evidence="2">Shoot tissue taken approximately 20 cm above the soil surface</tissue>
    </source>
</reference>
<evidence type="ECO:0000256" key="1">
    <source>
        <dbReference type="SAM" id="MobiDB-lite"/>
    </source>
</evidence>
<organism evidence="2">
    <name type="scientific">Arundo donax</name>
    <name type="common">Giant reed</name>
    <name type="synonym">Donax arundinaceus</name>
    <dbReference type="NCBI Taxonomy" id="35708"/>
    <lineage>
        <taxon>Eukaryota</taxon>
        <taxon>Viridiplantae</taxon>
        <taxon>Streptophyta</taxon>
        <taxon>Embryophyta</taxon>
        <taxon>Tracheophyta</taxon>
        <taxon>Spermatophyta</taxon>
        <taxon>Magnoliopsida</taxon>
        <taxon>Liliopsida</taxon>
        <taxon>Poales</taxon>
        <taxon>Poaceae</taxon>
        <taxon>PACMAD clade</taxon>
        <taxon>Arundinoideae</taxon>
        <taxon>Arundineae</taxon>
        <taxon>Arundo</taxon>
    </lineage>
</organism>
<dbReference type="AlphaFoldDB" id="A0A0A9AGY5"/>
<dbReference type="PANTHER" id="PTHR47150">
    <property type="entry name" value="OS12G0169200 PROTEIN"/>
    <property type="match status" value="1"/>
</dbReference>
<proteinExistence type="predicted"/>
<dbReference type="PANTHER" id="PTHR47150:SF5">
    <property type="entry name" value="OS07G0546750 PROTEIN"/>
    <property type="match status" value="1"/>
</dbReference>
<protein>
    <submittedName>
        <fullName evidence="2">Uncharacterized protein</fullName>
    </submittedName>
</protein>
<feature type="region of interest" description="Disordered" evidence="1">
    <location>
        <begin position="1"/>
        <end position="40"/>
    </location>
</feature>